<dbReference type="AlphaFoldDB" id="A0AAV9PAG8"/>
<evidence type="ECO:0000313" key="2">
    <source>
        <dbReference type="EMBL" id="KAK5169905.1"/>
    </source>
</evidence>
<organism evidence="2 3">
    <name type="scientific">Saxophila tyrrhenica</name>
    <dbReference type="NCBI Taxonomy" id="1690608"/>
    <lineage>
        <taxon>Eukaryota</taxon>
        <taxon>Fungi</taxon>
        <taxon>Dikarya</taxon>
        <taxon>Ascomycota</taxon>
        <taxon>Pezizomycotina</taxon>
        <taxon>Dothideomycetes</taxon>
        <taxon>Dothideomycetidae</taxon>
        <taxon>Mycosphaerellales</taxon>
        <taxon>Extremaceae</taxon>
        <taxon>Saxophila</taxon>
    </lineage>
</organism>
<comment type="caution">
    <text evidence="2">The sequence shown here is derived from an EMBL/GenBank/DDBJ whole genome shotgun (WGS) entry which is preliminary data.</text>
</comment>
<protein>
    <submittedName>
        <fullName evidence="2">Uncharacterized protein</fullName>
    </submittedName>
</protein>
<dbReference type="Proteomes" id="UP001337655">
    <property type="component" value="Unassembled WGS sequence"/>
</dbReference>
<proteinExistence type="predicted"/>
<feature type="chain" id="PRO_5043317336" evidence="1">
    <location>
        <begin position="18"/>
        <end position="152"/>
    </location>
</feature>
<sequence length="152" mass="16749">MQLSAFVLAMLAGLTLATPIDQGFEDDDIWLEPYELDGDSGTGMNMTILMVREDGPKMNEYAGHHCGGELLYHHAPARQVCVGMSGRTQSVYIVNGIGDSRRVHAYFKAGQCDGGPGGPGTSKIWDVDVKNCFRVKHPAQHRRIRDVKFVEN</sequence>
<feature type="signal peptide" evidence="1">
    <location>
        <begin position="1"/>
        <end position="17"/>
    </location>
</feature>
<evidence type="ECO:0000313" key="3">
    <source>
        <dbReference type="Proteomes" id="UP001337655"/>
    </source>
</evidence>
<keyword evidence="3" id="KW-1185">Reference proteome</keyword>
<dbReference type="RefSeq" id="XP_064659251.1">
    <property type="nucleotide sequence ID" value="XM_064803126.1"/>
</dbReference>
<dbReference type="GeneID" id="89927224"/>
<evidence type="ECO:0000256" key="1">
    <source>
        <dbReference type="SAM" id="SignalP"/>
    </source>
</evidence>
<reference evidence="2 3" key="1">
    <citation type="submission" date="2023-08" db="EMBL/GenBank/DDBJ databases">
        <title>Black Yeasts Isolated from many extreme environments.</title>
        <authorList>
            <person name="Coleine C."/>
            <person name="Stajich J.E."/>
            <person name="Selbmann L."/>
        </authorList>
    </citation>
    <scope>NUCLEOTIDE SEQUENCE [LARGE SCALE GENOMIC DNA]</scope>
    <source>
        <strain evidence="2 3">CCFEE 5935</strain>
    </source>
</reference>
<name>A0AAV9PAG8_9PEZI</name>
<dbReference type="EMBL" id="JAVRRT010000008">
    <property type="protein sequence ID" value="KAK5169905.1"/>
    <property type="molecule type" value="Genomic_DNA"/>
</dbReference>
<gene>
    <name evidence="2" type="ORF">LTR77_005883</name>
</gene>
<accession>A0AAV9PAG8</accession>
<keyword evidence="1" id="KW-0732">Signal</keyword>